<accession>A0A0H5RAY0</accession>
<dbReference type="PROSITE" id="PS50004">
    <property type="entry name" value="C2"/>
    <property type="match status" value="2"/>
</dbReference>
<evidence type="ECO:0000256" key="2">
    <source>
        <dbReference type="ARBA" id="ARBA00022692"/>
    </source>
</evidence>
<evidence type="ECO:0000259" key="8">
    <source>
        <dbReference type="PROSITE" id="PS50004"/>
    </source>
</evidence>
<dbReference type="InterPro" id="IPR035892">
    <property type="entry name" value="C2_domain_sf"/>
</dbReference>
<dbReference type="PANTHER" id="PTHR12546">
    <property type="entry name" value="FER-1-LIKE"/>
    <property type="match status" value="1"/>
</dbReference>
<keyword evidence="3" id="KW-0677">Repeat</keyword>
<evidence type="ECO:0000256" key="3">
    <source>
        <dbReference type="ARBA" id="ARBA00022737"/>
    </source>
</evidence>
<protein>
    <recommendedName>
        <fullName evidence="8">C2 domain-containing protein</fullName>
    </recommendedName>
</protein>
<dbReference type="EMBL" id="HACM01005187">
    <property type="protein sequence ID" value="CRZ05629.1"/>
    <property type="molecule type" value="Transcribed_RNA"/>
</dbReference>
<evidence type="ECO:0000256" key="6">
    <source>
        <dbReference type="SAM" id="MobiDB-lite"/>
    </source>
</evidence>
<keyword evidence="5 7" id="KW-0472">Membrane</keyword>
<reference evidence="9" key="1">
    <citation type="submission" date="2015-04" db="EMBL/GenBank/DDBJ databases">
        <title>The genome sequence of the plant pathogenic Rhizarian Plasmodiophora brassicae reveals insights in its biotrophic life cycle and the origin of chitin synthesis.</title>
        <authorList>
            <person name="Schwelm A."/>
            <person name="Fogelqvist J."/>
            <person name="Knaust A."/>
            <person name="Julke S."/>
            <person name="Lilja T."/>
            <person name="Dhandapani V."/>
            <person name="Bonilla-Rosso G."/>
            <person name="Karlsson M."/>
            <person name="Shevchenko A."/>
            <person name="Choi S.R."/>
            <person name="Kim H.G."/>
            <person name="Park J.Y."/>
            <person name="Lim Y.P."/>
            <person name="Ludwig-Muller J."/>
            <person name="Dixelius C."/>
        </authorList>
    </citation>
    <scope>NUCLEOTIDE SEQUENCE</scope>
    <source>
        <tissue evidence="9">Potato root galls</tissue>
    </source>
</reference>
<keyword evidence="2 7" id="KW-0812">Transmembrane</keyword>
<dbReference type="PANTHER" id="PTHR12546:SF33">
    <property type="entry name" value="SPERM VESICLE FUSION PROTEIN FER-1"/>
    <property type="match status" value="1"/>
</dbReference>
<evidence type="ECO:0000256" key="5">
    <source>
        <dbReference type="ARBA" id="ARBA00023136"/>
    </source>
</evidence>
<proteinExistence type="predicted"/>
<feature type="domain" description="C2" evidence="8">
    <location>
        <begin position="538"/>
        <end position="664"/>
    </location>
</feature>
<dbReference type="GO" id="GO:0016020">
    <property type="term" value="C:membrane"/>
    <property type="evidence" value="ECO:0007669"/>
    <property type="project" value="UniProtKB-SubCell"/>
</dbReference>
<dbReference type="InterPro" id="IPR000008">
    <property type="entry name" value="C2_dom"/>
</dbReference>
<evidence type="ECO:0000256" key="7">
    <source>
        <dbReference type="SAM" id="Phobius"/>
    </source>
</evidence>
<sequence length="772" mass="86398">MSAKSDQFSQQYIPMGQSSLNRTVVSIFLWFLAARGVCEFGTDNDHFEPKNNQKFEKRYPLYCCDVPDYSVRDSYLLAQFSIVPAHDRVPPSKQTESRNSKTSLRTVSIVVQSIGIRGVKNVTTPLSSPSLELSFPDFTPGCKSPYIVKSVEPDSASQTTNAANFSKTIRFDSVLIPICDIDSCPLLVKLFDGRLLIGHRYIDIGSIWSVQGKDGEFTLSDMSIGQSQTSPDSPWYVYSQQPQLTSSVQTLFKEKEKSANLHSEGESIALNIDSLNVDVSPRYKCHKENVNVKAFVEGDASPLSTSTQGPLSAVADLDQYLCESWKTADAVQKLILYGGRDDICQVDPTLLSKPSIPNVEVAHLKAIIMAGEVELIGSYRTAPDLSELQSATYAVRVYIYRGLSFPPRSTWFAHDRRIHPYLIIHNGDDPDHHIDDRASSDVIECDSLNPEFARTFQLSCRFPDNGELNITVMNKDPMLGKDTAIGHTVIDLEQRLLNPIYRHLPASQRREYRHLVTASSRLAQGKLDLRLDIIPWHQASSVPMEQLIRPEPEPYEIRLVIWATRDIRFPSDDRFDTIDQTITCTVNFTGEPGADTITSTDTAWGSGAEADWNYRMMFPVVLPCRVPRLKMTVWDSDIFGRTTIGDVIVNLSGMMSEAWRDRRRIVHVPSRWLAIEHPDAVGKDVGEINIELWAVAREEADGSPVGEGQNAPNRDPYLPAPSRKPPPWAVGSRLLNTLELFGRRKNLLVMLCCILVAFPLLVPLVLGKITSI</sequence>
<dbReference type="Pfam" id="PF00168">
    <property type="entry name" value="C2"/>
    <property type="match status" value="2"/>
</dbReference>
<feature type="domain" description="C2" evidence="8">
    <location>
        <begin position="375"/>
        <end position="506"/>
    </location>
</feature>
<dbReference type="InterPro" id="IPR037721">
    <property type="entry name" value="Ferlin"/>
</dbReference>
<feature type="region of interest" description="Disordered" evidence="6">
    <location>
        <begin position="701"/>
        <end position="723"/>
    </location>
</feature>
<evidence type="ECO:0000313" key="9">
    <source>
        <dbReference type="EMBL" id="CRZ05629.1"/>
    </source>
</evidence>
<keyword evidence="4 7" id="KW-1133">Transmembrane helix</keyword>
<comment type="subcellular location">
    <subcellularLocation>
        <location evidence="1">Membrane</location>
        <topology evidence="1">Single-pass membrane protein</topology>
    </subcellularLocation>
</comment>
<organism evidence="9">
    <name type="scientific">Spongospora subterranea</name>
    <dbReference type="NCBI Taxonomy" id="70186"/>
    <lineage>
        <taxon>Eukaryota</taxon>
        <taxon>Sar</taxon>
        <taxon>Rhizaria</taxon>
        <taxon>Endomyxa</taxon>
        <taxon>Phytomyxea</taxon>
        <taxon>Plasmodiophorida</taxon>
        <taxon>Plasmodiophoridae</taxon>
        <taxon>Spongospora</taxon>
    </lineage>
</organism>
<evidence type="ECO:0000256" key="1">
    <source>
        <dbReference type="ARBA" id="ARBA00004167"/>
    </source>
</evidence>
<dbReference type="AlphaFoldDB" id="A0A0H5RAY0"/>
<dbReference type="Gene3D" id="2.60.40.150">
    <property type="entry name" value="C2 domain"/>
    <property type="match status" value="2"/>
</dbReference>
<evidence type="ECO:0000256" key="4">
    <source>
        <dbReference type="ARBA" id="ARBA00022989"/>
    </source>
</evidence>
<name>A0A0H5RAY0_9EUKA</name>
<feature type="transmembrane region" description="Helical" evidence="7">
    <location>
        <begin position="747"/>
        <end position="766"/>
    </location>
</feature>
<dbReference type="GO" id="GO:0007009">
    <property type="term" value="P:plasma membrane organization"/>
    <property type="evidence" value="ECO:0007669"/>
    <property type="project" value="TreeGrafter"/>
</dbReference>
<dbReference type="SUPFAM" id="SSF49562">
    <property type="entry name" value="C2 domain (Calcium/lipid-binding domain, CaLB)"/>
    <property type="match status" value="2"/>
</dbReference>
<dbReference type="SMART" id="SM00239">
    <property type="entry name" value="C2"/>
    <property type="match status" value="3"/>
</dbReference>